<dbReference type="RefSeq" id="XP_007373633.1">
    <property type="nucleotide sequence ID" value="XM_007373571.1"/>
</dbReference>
<proteinExistence type="inferred from homology"/>
<dbReference type="GO" id="GO:0005576">
    <property type="term" value="C:extracellular region"/>
    <property type="evidence" value="ECO:0007669"/>
    <property type="project" value="TreeGrafter"/>
</dbReference>
<dbReference type="InterPro" id="IPR002642">
    <property type="entry name" value="LysoPLipase_cat_dom"/>
</dbReference>
<evidence type="ECO:0000256" key="5">
    <source>
        <dbReference type="ARBA" id="ARBA00022963"/>
    </source>
</evidence>
<organism evidence="13">
    <name type="scientific">Spathaspora passalidarum (strain NRRL Y-27907 / 11-Y1)</name>
    <dbReference type="NCBI Taxonomy" id="619300"/>
    <lineage>
        <taxon>Eukaryota</taxon>
        <taxon>Fungi</taxon>
        <taxon>Dikarya</taxon>
        <taxon>Ascomycota</taxon>
        <taxon>Saccharomycotina</taxon>
        <taxon>Pichiomycetes</taxon>
        <taxon>Debaryomycetaceae</taxon>
        <taxon>Spathaspora</taxon>
    </lineage>
</organism>
<dbReference type="PANTHER" id="PTHR10728">
    <property type="entry name" value="CYTOSOLIC PHOSPHOLIPASE A2"/>
    <property type="match status" value="1"/>
</dbReference>
<evidence type="ECO:0000256" key="1">
    <source>
        <dbReference type="ARBA" id="ARBA00008780"/>
    </source>
</evidence>
<dbReference type="EC" id="3.1.1.5" evidence="2 10"/>
<dbReference type="GeneID" id="18869894"/>
<dbReference type="InterPro" id="IPR016035">
    <property type="entry name" value="Acyl_Trfase/lysoPLipase"/>
</dbReference>
<evidence type="ECO:0000256" key="8">
    <source>
        <dbReference type="ARBA" id="ARBA00059407"/>
    </source>
</evidence>
<keyword evidence="5 9" id="KW-0442">Lipid degradation</keyword>
<dbReference type="HOGENOM" id="CLU_014602_0_1_1"/>
<evidence type="ECO:0000313" key="12">
    <source>
        <dbReference type="EMBL" id="EGW34049.1"/>
    </source>
</evidence>
<dbReference type="GO" id="GO:0004622">
    <property type="term" value="F:phosphatidylcholine lysophospholipase activity"/>
    <property type="evidence" value="ECO:0007669"/>
    <property type="project" value="UniProtKB-EC"/>
</dbReference>
<dbReference type="OMA" id="EFDIADW"/>
<dbReference type="KEGG" id="spaa:SPAPADRAFT_135467"/>
<dbReference type="Proteomes" id="UP000000709">
    <property type="component" value="Unassembled WGS sequence"/>
</dbReference>
<keyword evidence="4 9" id="KW-0378">Hydrolase</keyword>
<dbReference type="Gene3D" id="3.40.1090.10">
    <property type="entry name" value="Cytosolic phospholipase A2 catalytic domain"/>
    <property type="match status" value="1"/>
</dbReference>
<evidence type="ECO:0000259" key="11">
    <source>
        <dbReference type="PROSITE" id="PS51210"/>
    </source>
</evidence>
<dbReference type="STRING" id="619300.G3AJZ8"/>
<dbReference type="PROSITE" id="PS51210">
    <property type="entry name" value="PLA2C"/>
    <property type="match status" value="1"/>
</dbReference>
<dbReference type="PANTHER" id="PTHR10728:SF33">
    <property type="entry name" value="LYSOPHOSPHOLIPASE 1-RELATED"/>
    <property type="match status" value="1"/>
</dbReference>
<dbReference type="GO" id="GO:0046475">
    <property type="term" value="P:glycerophospholipid catabolic process"/>
    <property type="evidence" value="ECO:0007669"/>
    <property type="project" value="TreeGrafter"/>
</dbReference>
<accession>G3AJZ8</accession>
<dbReference type="GO" id="GO:0005829">
    <property type="term" value="C:cytosol"/>
    <property type="evidence" value="ECO:0007669"/>
    <property type="project" value="TreeGrafter"/>
</dbReference>
<keyword evidence="7" id="KW-0325">Glycoprotein</keyword>
<evidence type="ECO:0000256" key="3">
    <source>
        <dbReference type="ARBA" id="ARBA00022729"/>
    </source>
</evidence>
<dbReference type="GO" id="GO:0005783">
    <property type="term" value="C:endoplasmic reticulum"/>
    <property type="evidence" value="ECO:0007669"/>
    <property type="project" value="TreeGrafter"/>
</dbReference>
<evidence type="ECO:0000256" key="6">
    <source>
        <dbReference type="ARBA" id="ARBA00023098"/>
    </source>
</evidence>
<dbReference type="FunFam" id="3.40.1090.10:FF:000010">
    <property type="entry name" value="Lysophospholipase"/>
    <property type="match status" value="1"/>
</dbReference>
<keyword evidence="6 9" id="KW-0443">Lipid metabolism</keyword>
<dbReference type="OrthoDB" id="4084751at2759"/>
<feature type="chain" id="PRO_5005131588" description="Lysophospholipase" evidence="10">
    <location>
        <begin position="17"/>
        <end position="591"/>
    </location>
</feature>
<gene>
    <name evidence="12" type="ORF">SPAPADRAFT_135467</name>
</gene>
<comment type="catalytic activity">
    <reaction evidence="10">
        <text>a 1-acyl-sn-glycero-3-phosphocholine + H2O = sn-glycerol 3-phosphocholine + a fatty acid + H(+)</text>
        <dbReference type="Rhea" id="RHEA:15177"/>
        <dbReference type="ChEBI" id="CHEBI:15377"/>
        <dbReference type="ChEBI" id="CHEBI:15378"/>
        <dbReference type="ChEBI" id="CHEBI:16870"/>
        <dbReference type="ChEBI" id="CHEBI:28868"/>
        <dbReference type="ChEBI" id="CHEBI:58168"/>
        <dbReference type="EC" id="3.1.1.5"/>
    </reaction>
</comment>
<evidence type="ECO:0000256" key="4">
    <source>
        <dbReference type="ARBA" id="ARBA00022801"/>
    </source>
</evidence>
<feature type="domain" description="PLA2c" evidence="11">
    <location>
        <begin position="30"/>
        <end position="555"/>
    </location>
</feature>
<protein>
    <recommendedName>
        <fullName evidence="2 10">Lysophospholipase</fullName>
        <ecNumber evidence="2 10">3.1.1.5</ecNumber>
    </recommendedName>
</protein>
<name>G3AJZ8_SPAPN</name>
<dbReference type="SUPFAM" id="SSF52151">
    <property type="entry name" value="FabD/lysophospholipase-like"/>
    <property type="match status" value="1"/>
</dbReference>
<evidence type="ECO:0000256" key="7">
    <source>
        <dbReference type="ARBA" id="ARBA00023180"/>
    </source>
</evidence>
<dbReference type="EMBL" id="GL996500">
    <property type="protein sequence ID" value="EGW34049.1"/>
    <property type="molecule type" value="Genomic_DNA"/>
</dbReference>
<evidence type="ECO:0000256" key="10">
    <source>
        <dbReference type="RuleBase" id="RU362103"/>
    </source>
</evidence>
<keyword evidence="13" id="KW-1185">Reference proteome</keyword>
<dbReference type="Pfam" id="PF01735">
    <property type="entry name" value="PLA2_B"/>
    <property type="match status" value="1"/>
</dbReference>
<evidence type="ECO:0000256" key="2">
    <source>
        <dbReference type="ARBA" id="ARBA00013274"/>
    </source>
</evidence>
<dbReference type="eggNOG" id="KOG1325">
    <property type="taxonomic scope" value="Eukaryota"/>
</dbReference>
<dbReference type="GO" id="GO:0005886">
    <property type="term" value="C:plasma membrane"/>
    <property type="evidence" value="ECO:0007669"/>
    <property type="project" value="TreeGrafter"/>
</dbReference>
<sequence>MYLIVQIILLLQVVLAATSTSKGYAPFAVSCPAGSLTRDASGINSNEKTYITNRQSMAKSALATFLNNAKLKDFDVPSFMKQASPKIGLAISGGGYRSMLTGAGELAALDSRTSSKDKTLAGILQASSYITGLSGGSWLVGSIAANNYLSVDKILADGNLWNLKSILNYYSSTISNVLMWAEIGKQVNDKSKAGFNTSITDPYSRAISYQFLSNFNDNGAGVLWSDVTSNSAFRAFQMPFPILVADARDNYISNLNSTVFEITPYELGSWDPSLKSFVQTKYLGTNLDSGKPTGICYNGYDNTGFVLGTSSSWFNQALLKLSNSRLPSFLSNLITSVATSNIQVAHYKPNPFYKSSKQDTSISKSSSLDLVDGGEDGQNLPLLPLLNRKVDVIFAYDNSDNINHWPNGSALIKTYQRQFVAQGKSFAFPHVPDHKTFRNLNLTSKPVFFGCDAKNLTSLTANIYDVPLVIYLPNRPFSYWSNTSTAKLEYSITARNKMIQNGYEIATRKNGTLDSEWAACVGCAIIRREQERLGKAQTDQCKQCFKKYCWDGTIYRGADIGDNYSDTGLTKLATAYNSQNVAGFNDGSSDF</sequence>
<keyword evidence="3 10" id="KW-0732">Signal</keyword>
<dbReference type="AlphaFoldDB" id="G3AJZ8"/>
<dbReference type="SMART" id="SM00022">
    <property type="entry name" value="PLAc"/>
    <property type="match status" value="1"/>
</dbReference>
<comment type="function">
    <text evidence="8">Catalyzes the release of fatty acids from lysophospholipids. Phospholipase B may well contribute to pathogenicity by abetting the fungus in damaging and traversing host cell membranes, processes which likely increase the rapidity of disseminated infection.</text>
</comment>
<dbReference type="GO" id="GO:0004623">
    <property type="term" value="F:phospholipase A2 activity"/>
    <property type="evidence" value="ECO:0007669"/>
    <property type="project" value="TreeGrafter"/>
</dbReference>
<dbReference type="InParanoid" id="G3AJZ8"/>
<feature type="signal peptide" evidence="10">
    <location>
        <begin position="1"/>
        <end position="16"/>
    </location>
</feature>
<comment type="similarity">
    <text evidence="1 10">Belongs to the lysophospholipase family.</text>
</comment>
<evidence type="ECO:0000313" key="13">
    <source>
        <dbReference type="Proteomes" id="UP000000709"/>
    </source>
</evidence>
<reference evidence="12 13" key="1">
    <citation type="journal article" date="2011" name="Proc. Natl. Acad. Sci. U.S.A.">
        <title>Comparative genomics of xylose-fermenting fungi for enhanced biofuel production.</title>
        <authorList>
            <person name="Wohlbach D.J."/>
            <person name="Kuo A."/>
            <person name="Sato T.K."/>
            <person name="Potts K.M."/>
            <person name="Salamov A.A."/>
            <person name="LaButti K.M."/>
            <person name="Sun H."/>
            <person name="Clum A."/>
            <person name="Pangilinan J.L."/>
            <person name="Lindquist E.A."/>
            <person name="Lucas S."/>
            <person name="Lapidus A."/>
            <person name="Jin M."/>
            <person name="Gunawan C."/>
            <person name="Balan V."/>
            <person name="Dale B.E."/>
            <person name="Jeffries T.W."/>
            <person name="Zinkel R."/>
            <person name="Barry K.W."/>
            <person name="Grigoriev I.V."/>
            <person name="Gasch A.P."/>
        </authorList>
    </citation>
    <scope>NUCLEOTIDE SEQUENCE [LARGE SCALE GENOMIC DNA]</scope>
    <source>
        <strain evidence="13">NRRL Y-27907 / 11-Y1</strain>
    </source>
</reference>
<evidence type="ECO:0000256" key="9">
    <source>
        <dbReference type="PROSITE-ProRule" id="PRU00555"/>
    </source>
</evidence>